<sequence length="316" mass="33821">MCFIVYDSFDTVYKLSWTQHHHHHSTSAHSVCGLNDNVPTPLLPRPSAIMASRSLARPLLRAAKCTHAARFSTSPSLLAASPSPARYVSQAAKPAPARSTAAAKASTSPAGPTSTAPPTQTAPPAPAPTAAHPPPPPPSSIPTIDWSTSYHGLSTAAFPPEVAAHLTTPISPADIEVKPDGIIYLPEIKYRRILNAALGPAGWGLVPRGPPVVADRTVTREYALVAQGRFIAQAQGENQFFAAEALPAAVEGCKSNALMRCCKDIGVASELWDPVFIRAFQKQHAEQVWVEHVVTKKKKQLWVKKGLSVGYPYKKT</sequence>
<feature type="compositionally biased region" description="Pro residues" evidence="10">
    <location>
        <begin position="120"/>
        <end position="140"/>
    </location>
</feature>
<protein>
    <recommendedName>
        <fullName evidence="3">Mitochondrial genome maintenance protein MGM101</fullName>
    </recommendedName>
</protein>
<evidence type="ECO:0000256" key="5">
    <source>
        <dbReference type="ARBA" id="ARBA00022946"/>
    </source>
</evidence>
<dbReference type="InterPro" id="IPR009446">
    <property type="entry name" value="Mgm101"/>
</dbReference>
<evidence type="ECO:0000256" key="9">
    <source>
        <dbReference type="ARBA" id="ARBA00023271"/>
    </source>
</evidence>
<evidence type="ECO:0000313" key="12">
    <source>
        <dbReference type="Proteomes" id="UP000288725"/>
    </source>
</evidence>
<evidence type="ECO:0000256" key="4">
    <source>
        <dbReference type="ARBA" id="ARBA00022763"/>
    </source>
</evidence>
<evidence type="ECO:0000313" key="11">
    <source>
        <dbReference type="EMBL" id="RXG43476.1"/>
    </source>
</evidence>
<comment type="similarity">
    <text evidence="2">Belongs to the MGM101 family.</text>
</comment>
<keyword evidence="9" id="KW-1135">Mitochondrion nucleoid</keyword>
<evidence type="ECO:0000256" key="10">
    <source>
        <dbReference type="SAM" id="MobiDB-lite"/>
    </source>
</evidence>
<dbReference type="GO" id="GO:0003697">
    <property type="term" value="F:single-stranded DNA binding"/>
    <property type="evidence" value="ECO:0007669"/>
    <property type="project" value="InterPro"/>
</dbReference>
<evidence type="ECO:0000256" key="6">
    <source>
        <dbReference type="ARBA" id="ARBA00023125"/>
    </source>
</evidence>
<dbReference type="EMBL" id="RSDZ01000103">
    <property type="protein sequence ID" value="RXG43476.1"/>
    <property type="molecule type" value="Genomic_DNA"/>
</dbReference>
<dbReference type="Pfam" id="PF06420">
    <property type="entry name" value="Mgm101p"/>
    <property type="match status" value="1"/>
</dbReference>
<evidence type="ECO:0000256" key="7">
    <source>
        <dbReference type="ARBA" id="ARBA00023128"/>
    </source>
</evidence>
<dbReference type="PANTHER" id="PTHR31404">
    <property type="entry name" value="MITOCHONDRIAL GENOME MAINTENANCE PROTEIN MGM101"/>
    <property type="match status" value="1"/>
</dbReference>
<evidence type="ECO:0000256" key="3">
    <source>
        <dbReference type="ARBA" id="ARBA00013628"/>
    </source>
</evidence>
<gene>
    <name evidence="11" type="ORF">VDGE_07357</name>
</gene>
<dbReference type="PANTHER" id="PTHR31404:SF0">
    <property type="entry name" value="MITOCHONDRIAL GENOME MAINTENANCE PROTEIN MGM101"/>
    <property type="match status" value="1"/>
</dbReference>
<organism evidence="11 12">
    <name type="scientific">Verticillium dahliae</name>
    <name type="common">Verticillium wilt</name>
    <dbReference type="NCBI Taxonomy" id="27337"/>
    <lineage>
        <taxon>Eukaryota</taxon>
        <taxon>Fungi</taxon>
        <taxon>Dikarya</taxon>
        <taxon>Ascomycota</taxon>
        <taxon>Pezizomycotina</taxon>
        <taxon>Sordariomycetes</taxon>
        <taxon>Hypocreomycetidae</taxon>
        <taxon>Glomerellales</taxon>
        <taxon>Plectosphaerellaceae</taxon>
        <taxon>Verticillium</taxon>
    </lineage>
</organism>
<comment type="subcellular location">
    <subcellularLocation>
        <location evidence="1">Mitochondrion matrix</location>
        <location evidence="1">Mitochondrion nucleoid</location>
    </subcellularLocation>
</comment>
<feature type="compositionally biased region" description="Low complexity" evidence="10">
    <location>
        <begin position="89"/>
        <end position="119"/>
    </location>
</feature>
<dbReference type="AlphaFoldDB" id="A0A444RQW9"/>
<keyword evidence="7" id="KW-0496">Mitochondrion</keyword>
<dbReference type="GO" id="GO:0000725">
    <property type="term" value="P:recombinational repair"/>
    <property type="evidence" value="ECO:0007669"/>
    <property type="project" value="TreeGrafter"/>
</dbReference>
<evidence type="ECO:0000256" key="8">
    <source>
        <dbReference type="ARBA" id="ARBA00023204"/>
    </source>
</evidence>
<dbReference type="GO" id="GO:0000262">
    <property type="term" value="C:mitochondrial chromosome"/>
    <property type="evidence" value="ECO:0007669"/>
    <property type="project" value="InterPro"/>
</dbReference>
<comment type="caution">
    <text evidence="11">The sequence shown here is derived from an EMBL/GenBank/DDBJ whole genome shotgun (WGS) entry which is preliminary data.</text>
</comment>
<dbReference type="Proteomes" id="UP000288725">
    <property type="component" value="Chromosome 5"/>
</dbReference>
<keyword evidence="4" id="KW-0227">DNA damage</keyword>
<name>A0A444RQW9_VERDA</name>
<proteinExistence type="inferred from homology"/>
<keyword evidence="5" id="KW-0809">Transit peptide</keyword>
<keyword evidence="6" id="KW-0238">DNA-binding</keyword>
<evidence type="ECO:0000256" key="2">
    <source>
        <dbReference type="ARBA" id="ARBA00007053"/>
    </source>
</evidence>
<dbReference type="GO" id="GO:0036297">
    <property type="term" value="P:interstrand cross-link repair"/>
    <property type="evidence" value="ECO:0007669"/>
    <property type="project" value="TreeGrafter"/>
</dbReference>
<accession>A0A444RQW9</accession>
<feature type="region of interest" description="Disordered" evidence="10">
    <location>
        <begin position="89"/>
        <end position="146"/>
    </location>
</feature>
<keyword evidence="8" id="KW-0234">DNA repair</keyword>
<reference evidence="11 12" key="1">
    <citation type="submission" date="2018-12" db="EMBL/GenBank/DDBJ databases">
        <title>Genome of Verticillium dahliae isolate Getta Getta.</title>
        <authorList>
            <person name="Gardiner D.M."/>
        </authorList>
    </citation>
    <scope>NUCLEOTIDE SEQUENCE [LARGE SCALE GENOMIC DNA]</scope>
    <source>
        <strain evidence="11 12">Getta Getta</strain>
    </source>
</reference>
<evidence type="ECO:0000256" key="1">
    <source>
        <dbReference type="ARBA" id="ARBA00004436"/>
    </source>
</evidence>